<gene>
    <name evidence="2" type="ORF">K504DRAFT_463802</name>
</gene>
<feature type="region of interest" description="Disordered" evidence="1">
    <location>
        <begin position="26"/>
        <end position="103"/>
    </location>
</feature>
<name>A0A6G1JRD2_9PLEO</name>
<keyword evidence="3" id="KW-1185">Reference proteome</keyword>
<dbReference type="EMBL" id="MU005789">
    <property type="protein sequence ID" value="KAF2703174.1"/>
    <property type="molecule type" value="Genomic_DNA"/>
</dbReference>
<evidence type="ECO:0000313" key="3">
    <source>
        <dbReference type="Proteomes" id="UP000799428"/>
    </source>
</evidence>
<organism evidence="2 3">
    <name type="scientific">Pleomassaria siparia CBS 279.74</name>
    <dbReference type="NCBI Taxonomy" id="1314801"/>
    <lineage>
        <taxon>Eukaryota</taxon>
        <taxon>Fungi</taxon>
        <taxon>Dikarya</taxon>
        <taxon>Ascomycota</taxon>
        <taxon>Pezizomycotina</taxon>
        <taxon>Dothideomycetes</taxon>
        <taxon>Pleosporomycetidae</taxon>
        <taxon>Pleosporales</taxon>
        <taxon>Pleomassariaceae</taxon>
        <taxon>Pleomassaria</taxon>
    </lineage>
</organism>
<evidence type="ECO:0000313" key="2">
    <source>
        <dbReference type="EMBL" id="KAF2703174.1"/>
    </source>
</evidence>
<accession>A0A6G1JRD2</accession>
<dbReference type="AlphaFoldDB" id="A0A6G1JRD2"/>
<proteinExistence type="predicted"/>
<dbReference type="Proteomes" id="UP000799428">
    <property type="component" value="Unassembled WGS sequence"/>
</dbReference>
<evidence type="ECO:0000256" key="1">
    <source>
        <dbReference type="SAM" id="MobiDB-lite"/>
    </source>
</evidence>
<feature type="compositionally biased region" description="Pro residues" evidence="1">
    <location>
        <begin position="61"/>
        <end position="71"/>
    </location>
</feature>
<protein>
    <submittedName>
        <fullName evidence="2">Uncharacterized protein</fullName>
    </submittedName>
</protein>
<sequence>MEARNNESALNTKTGRVDAGAWSLPASAPINELPPQPYAKMSRKDSLNAETEKANIRPIRRPAPAPAPAPVPMSELDAKLARRKAALDAAEAEREDADTERSY</sequence>
<feature type="region of interest" description="Disordered" evidence="1">
    <location>
        <begin position="1"/>
        <end position="20"/>
    </location>
</feature>
<reference evidence="2" key="1">
    <citation type="journal article" date="2020" name="Stud. Mycol.">
        <title>101 Dothideomycetes genomes: a test case for predicting lifestyles and emergence of pathogens.</title>
        <authorList>
            <person name="Haridas S."/>
            <person name="Albert R."/>
            <person name="Binder M."/>
            <person name="Bloem J."/>
            <person name="Labutti K."/>
            <person name="Salamov A."/>
            <person name="Andreopoulos B."/>
            <person name="Baker S."/>
            <person name="Barry K."/>
            <person name="Bills G."/>
            <person name="Bluhm B."/>
            <person name="Cannon C."/>
            <person name="Castanera R."/>
            <person name="Culley D."/>
            <person name="Daum C."/>
            <person name="Ezra D."/>
            <person name="Gonzalez J."/>
            <person name="Henrissat B."/>
            <person name="Kuo A."/>
            <person name="Liang C."/>
            <person name="Lipzen A."/>
            <person name="Lutzoni F."/>
            <person name="Magnuson J."/>
            <person name="Mondo S."/>
            <person name="Nolan M."/>
            <person name="Ohm R."/>
            <person name="Pangilinan J."/>
            <person name="Park H.-J."/>
            <person name="Ramirez L."/>
            <person name="Alfaro M."/>
            <person name="Sun H."/>
            <person name="Tritt A."/>
            <person name="Yoshinaga Y."/>
            <person name="Zwiers L.-H."/>
            <person name="Turgeon B."/>
            <person name="Goodwin S."/>
            <person name="Spatafora J."/>
            <person name="Crous P."/>
            <person name="Grigoriev I."/>
        </authorList>
    </citation>
    <scope>NUCLEOTIDE SEQUENCE</scope>
    <source>
        <strain evidence="2">CBS 279.74</strain>
    </source>
</reference>
<feature type="compositionally biased region" description="Polar residues" evidence="1">
    <location>
        <begin position="1"/>
        <end position="14"/>
    </location>
</feature>
<feature type="compositionally biased region" description="Basic and acidic residues" evidence="1">
    <location>
        <begin position="42"/>
        <end position="55"/>
    </location>
</feature>
<feature type="compositionally biased region" description="Acidic residues" evidence="1">
    <location>
        <begin position="93"/>
        <end position="103"/>
    </location>
</feature>